<dbReference type="Pfam" id="PF22962">
    <property type="entry name" value="Ig_NUP210_7th"/>
    <property type="match status" value="1"/>
</dbReference>
<dbReference type="InterPro" id="IPR055094">
    <property type="entry name" value="NUP210_Ig15"/>
</dbReference>
<dbReference type="Pfam" id="PF22959">
    <property type="entry name" value="Ig_NUP210_15th"/>
    <property type="match status" value="1"/>
</dbReference>
<keyword evidence="3 10" id="KW-0812">Transmembrane</keyword>
<comment type="caution">
    <text evidence="13">The sequence shown here is derived from an EMBL/GenBank/DDBJ whole genome shotgun (WGS) entry which is preliminary data.</text>
</comment>
<keyword evidence="4 11" id="KW-0732">Signal</keyword>
<protein>
    <recommendedName>
        <fullName evidence="12">BIG2 domain-containing protein</fullName>
    </recommendedName>
</protein>
<dbReference type="SMART" id="SM00635">
    <property type="entry name" value="BID_2"/>
    <property type="match status" value="3"/>
</dbReference>
<dbReference type="Pfam" id="PF24991">
    <property type="entry name" value="Ig_NUP210_4th"/>
    <property type="match status" value="1"/>
</dbReference>
<evidence type="ECO:0000256" key="6">
    <source>
        <dbReference type="ARBA" id="ARBA00023136"/>
    </source>
</evidence>
<dbReference type="Proteomes" id="UP001159427">
    <property type="component" value="Unassembled WGS sequence"/>
</dbReference>
<evidence type="ECO:0000259" key="12">
    <source>
        <dbReference type="SMART" id="SM00635"/>
    </source>
</evidence>
<organism evidence="13 14">
    <name type="scientific">Porites evermanni</name>
    <dbReference type="NCBI Taxonomy" id="104178"/>
    <lineage>
        <taxon>Eukaryota</taxon>
        <taxon>Metazoa</taxon>
        <taxon>Cnidaria</taxon>
        <taxon>Anthozoa</taxon>
        <taxon>Hexacorallia</taxon>
        <taxon>Scleractinia</taxon>
        <taxon>Fungiina</taxon>
        <taxon>Poritidae</taxon>
        <taxon>Porites</taxon>
    </lineage>
</organism>
<dbReference type="Pfam" id="PF26183">
    <property type="entry name" value="Ig_NUP210_14th"/>
    <property type="match status" value="1"/>
</dbReference>
<keyword evidence="8" id="KW-0539">Nucleus</keyword>
<evidence type="ECO:0000256" key="11">
    <source>
        <dbReference type="SAM" id="SignalP"/>
    </source>
</evidence>
<evidence type="ECO:0000256" key="1">
    <source>
        <dbReference type="ARBA" id="ARBA00004590"/>
    </source>
</evidence>
<evidence type="ECO:0000313" key="14">
    <source>
        <dbReference type="Proteomes" id="UP001159427"/>
    </source>
</evidence>
<dbReference type="Pfam" id="PF24902">
    <property type="entry name" value="Ig_NUP210_9th"/>
    <property type="match status" value="1"/>
</dbReference>
<comment type="similarity">
    <text evidence="2">Belongs to the NUP210 family.</text>
</comment>
<evidence type="ECO:0000313" key="13">
    <source>
        <dbReference type="EMBL" id="CAH3153947.1"/>
    </source>
</evidence>
<evidence type="ECO:0000256" key="9">
    <source>
        <dbReference type="SAM" id="MobiDB-lite"/>
    </source>
</evidence>
<keyword evidence="7" id="KW-0325">Glycoprotein</keyword>
<dbReference type="InterPro" id="IPR045197">
    <property type="entry name" value="NUP210-like"/>
</dbReference>
<feature type="domain" description="BIG2" evidence="12">
    <location>
        <begin position="1102"/>
        <end position="1177"/>
    </location>
</feature>
<dbReference type="InterPro" id="IPR055096">
    <property type="entry name" value="Ig_NUP210_1st"/>
</dbReference>
<dbReference type="Pfam" id="PF22963">
    <property type="entry name" value="Ig_NUP210_3rd"/>
    <property type="match status" value="1"/>
</dbReference>
<dbReference type="InterPro" id="IPR008964">
    <property type="entry name" value="Invasin/intimin_cell_adhesion"/>
</dbReference>
<dbReference type="PANTHER" id="PTHR23019">
    <property type="entry name" value="NUCLEAR PORE MEMBRANE GLYCOPROTEIN GP210-RELATED"/>
    <property type="match status" value="1"/>
</dbReference>
<evidence type="ECO:0000256" key="4">
    <source>
        <dbReference type="ARBA" id="ARBA00022729"/>
    </source>
</evidence>
<dbReference type="Pfam" id="PF22969">
    <property type="entry name" value="Ig_NUP210_2nd"/>
    <property type="match status" value="1"/>
</dbReference>
<dbReference type="InterPro" id="IPR058779">
    <property type="entry name" value="Ig_NUP210_13th"/>
</dbReference>
<evidence type="ECO:0000256" key="5">
    <source>
        <dbReference type="ARBA" id="ARBA00022989"/>
    </source>
</evidence>
<dbReference type="InterPro" id="IPR056898">
    <property type="entry name" value="Ig_NUP210_6th"/>
</dbReference>
<keyword evidence="6 10" id="KW-0472">Membrane</keyword>
<sequence>MASVVGCLLVIGFFQGSVLGEQQQNTLNVPQVLLSYAPRGSVHTNFTLKALQGCYLWLSNRPEVATVQPVYNNEEDTTAARQFGRKCSREALVTAQARLPERQMTEILAEEEVTSMILRSDVFVDTISKIEILTTTRELLLGEPPEVCHIQAFDTEGNVFSSLDGVEFVWELKTVEGVGSVNAESVLRFMQFEFSSYETCPEIYSLEEKGSRGSSIVVEPINTGTAIVKAKLKDKAFANVPPAQVKLIVLDNVMLVPGHDMYILVNTSITYSVIRLRQGRAAVVPMPSSQFEFKLSNTSVAQLDVKKSSVLGVKLGYTKVTLEDKNMLHIHSVHQPAAGVYVVEPAFLGFSITPHSDWFLEVGVEYDVSVQLYTHENRKIYITDNIQIVASFDDAYFKELWSSKNGSFYHVKTLQKGKTVLTALLTSIKILGTDTIHTFEHPISGQQEAEIFDPVVVNPEIVLFPWYPAPQQNVAAPNQYQFLLQPSGGSGMYMWSSSNTSVATVSTKGVVMTTSAVGYSLVRAADMKNPANFDTTEVYVLQPKKMEFIPAVVEALVGSSISLPLAVASCIYSECQEFHVFTDCRSLPVTYTFSDPSIFRLVEDNSHYEITAGSCMSVKLLALRSGFTTLTVTYQYNDIILKAGITVGAYHALKVLDPLEVGVVSLCSAKNLMLDGGPLPWITDTSSYYEDVFPEADKAEQVFIGNDHTEDFPADGSGSYHYFSIFCRKLGEQVLTVKIGNRPTPKNPYPASSSVKIRFACMEPASLTIVPDIKLPTVEGRQLSPENCVNSNKEIHVRNNQHLNLIAHLRDSLGRSFDNFTSLTVVWTTSDRSLAEFVDKTSSVKMMFVTYKKDEDLRKAISYQTVSLSDRMGGVVIQASVGGYECDTLRWCGQELKEPANFALTGRLKLLLVPERKLVPPAASILNHPENQAVFRIDGGSGRFAVKGSSNTIAKVDYQGKSELLVIPRSEGLFTVTVHDLCLDSTVPATLHVQVSDLYGVDVNVVNKIEIFSSEKLRLQLLDVLGSPLLLGSLRFLSLTPHFSPDILSIRRVFELEEDKVINRDTAYFAVRGLSLGTASLTFTASATGKGSATSRPRDIQVFAPLRLDPRVVVLIRGASFQVRSTGGPSPQTATLFNVVNGTVASVSSVGLVKALHLGTTNLTGSVQAADAAKGQTLFYSKDVIIVHVVQLKGVKINVASTNLVTETKVSIFASGLSDETPFTFANAMLGLKFRWSSSNPDVCQVKSVYALSGVAVESEKDFRVDLHCTNPGQTTITLRLEITDQRYQQAHSQALFRDDVTFDVYQRLQLIFPITGFMLLPHNVNTRLKTNRDGSARITYELITDCSQRTVASNSPAVVSVNRGGQLSTSSVSGTGVVLVTIHEEFGINQTAVVHVEVKAVSSLSITCQSPPVRANSDEFQTFPLGMNALFAVTLHDNIGREFAVASIPLKYRLNRFDAVHVAPGPENGTFYARAMNFGEAILKVWDPSAADIADYIRIRVGHGLTPSKATLLLGTVQQFSTSVISEGVGGVWSSSNSRVININSTTGVAVATAAGTAIIYYRIPELYSAQTEVKVESLTYIRVIPDDSLIITTVQRHDGRGFVIPVSLGHDTLSVEETSKTSGLPDGILLYEGLGAQYSIPVHCILNSDYGNNFFGDINFYDPYDVFEVKPGLFNGKLMCYLIPRILTADVEHAVIMSEAKLSLTVKVFDEIHGRSISSEATSLPFLPPFQLGDTELELTADTRKTTITVVGTADQLNNLEVRSQDSSLVDLSYLSRTGDRRVEYAIEVIGQNPKSFKKLWVEFKSKLTGQRALVYVSYSAPYGGAVPILLPGGGESGQQCPTATGTPTDRSFQGFLLTLLGHTSAWIIGFSLFIGLLILVLILCCTPRHRDVGPGGVTTSPVSSAYGGTPFRGSSYGQEPYRESPAGTYSAGRRPYVFSPGAGDISSGRSIPEENDDTRRERLATYRRTHTTSRAFLSEEGSQTPGGSLPLGRVSPSKSPGLFSVTQ</sequence>
<dbReference type="InterPro" id="IPR055099">
    <property type="entry name" value="Ig_NUP210_7th"/>
</dbReference>
<evidence type="ECO:0000256" key="7">
    <source>
        <dbReference type="ARBA" id="ARBA00023180"/>
    </source>
</evidence>
<name>A0ABN8PZ69_9CNID</name>
<dbReference type="Pfam" id="PF26182">
    <property type="entry name" value="Ig_NUP210_5th"/>
    <property type="match status" value="1"/>
</dbReference>
<reference evidence="13 14" key="1">
    <citation type="submission" date="2022-05" db="EMBL/GenBank/DDBJ databases">
        <authorList>
            <consortium name="Genoscope - CEA"/>
            <person name="William W."/>
        </authorList>
    </citation>
    <scope>NUCLEOTIDE SEQUENCE [LARGE SCALE GENOMIC DNA]</scope>
</reference>
<gene>
    <name evidence="13" type="ORF">PEVE_00001242</name>
</gene>
<dbReference type="InterPro" id="IPR056899">
    <property type="entry name" value="Ig_NUP210_9th"/>
</dbReference>
<dbReference type="Pfam" id="PF26181">
    <property type="entry name" value="Ig_NUP210_13th"/>
    <property type="match status" value="1"/>
</dbReference>
<evidence type="ECO:0000256" key="2">
    <source>
        <dbReference type="ARBA" id="ARBA00007313"/>
    </source>
</evidence>
<dbReference type="Pfam" id="PF24935">
    <property type="entry name" value="Ig_NUP210_6th"/>
    <property type="match status" value="1"/>
</dbReference>
<proteinExistence type="inferred from homology"/>
<dbReference type="Pfam" id="PF02368">
    <property type="entry name" value="Big_2"/>
    <property type="match status" value="1"/>
</dbReference>
<feature type="signal peptide" evidence="11">
    <location>
        <begin position="1"/>
        <end position="20"/>
    </location>
</feature>
<dbReference type="InterPro" id="IPR057586">
    <property type="entry name" value="Ig_NUP210_16th"/>
</dbReference>
<keyword evidence="5 10" id="KW-1133">Transmembrane helix</keyword>
<dbReference type="Pfam" id="PF26184">
    <property type="entry name" value="Ig_NUP210_8th"/>
    <property type="match status" value="1"/>
</dbReference>
<feature type="region of interest" description="Disordered" evidence="9">
    <location>
        <begin position="1898"/>
        <end position="2010"/>
    </location>
</feature>
<feature type="compositionally biased region" description="Polar residues" evidence="9">
    <location>
        <begin position="1975"/>
        <end position="1989"/>
    </location>
</feature>
<dbReference type="InterPro" id="IPR055097">
    <property type="entry name" value="Ig_NUP210_2nd"/>
</dbReference>
<evidence type="ECO:0000256" key="10">
    <source>
        <dbReference type="SAM" id="Phobius"/>
    </source>
</evidence>
<feature type="chain" id="PRO_5047242230" description="BIG2 domain-containing protein" evidence="11">
    <location>
        <begin position="21"/>
        <end position="2010"/>
    </location>
</feature>
<dbReference type="Pfam" id="PF22967">
    <property type="entry name" value="Ig_NUP210_1st"/>
    <property type="match status" value="1"/>
</dbReference>
<dbReference type="InterPro" id="IPR003343">
    <property type="entry name" value="Big_2"/>
</dbReference>
<dbReference type="EMBL" id="CALNXI010001067">
    <property type="protein sequence ID" value="CAH3153947.1"/>
    <property type="molecule type" value="Genomic_DNA"/>
</dbReference>
<dbReference type="Pfam" id="PF25354">
    <property type="entry name" value="Ig_NUP210_16th"/>
    <property type="match status" value="1"/>
</dbReference>
<evidence type="ECO:0000256" key="8">
    <source>
        <dbReference type="ARBA" id="ARBA00023242"/>
    </source>
</evidence>
<dbReference type="SUPFAM" id="SSF49373">
    <property type="entry name" value="Invasin/intimin cell-adhesion fragments"/>
    <property type="match status" value="1"/>
</dbReference>
<comment type="subcellular location">
    <subcellularLocation>
        <location evidence="1">Nucleus membrane</location>
        <topology evidence="1">Single-pass membrane protein</topology>
    </subcellularLocation>
</comment>
<feature type="transmembrane region" description="Helical" evidence="10">
    <location>
        <begin position="1868"/>
        <end position="1888"/>
    </location>
</feature>
<feature type="domain" description="BIG2" evidence="12">
    <location>
        <begin position="1500"/>
        <end position="1572"/>
    </location>
</feature>
<dbReference type="Gene3D" id="2.60.40.1080">
    <property type="match status" value="1"/>
</dbReference>
<dbReference type="InterPro" id="IPR055098">
    <property type="entry name" value="Ig_NUP210_3rd"/>
</dbReference>
<accession>A0ABN8PZ69</accession>
<keyword evidence="14" id="KW-1185">Reference proteome</keyword>
<feature type="domain" description="BIG2" evidence="12">
    <location>
        <begin position="457"/>
        <end position="536"/>
    </location>
</feature>
<dbReference type="PANTHER" id="PTHR23019:SF0">
    <property type="entry name" value="NUCLEAR PORE MEMBRANE GLYCOPROTEIN 210"/>
    <property type="match status" value="1"/>
</dbReference>
<dbReference type="InterPro" id="IPR056897">
    <property type="entry name" value="Ig_NUP210_4th"/>
</dbReference>
<evidence type="ECO:0000256" key="3">
    <source>
        <dbReference type="ARBA" id="ARBA00022692"/>
    </source>
</evidence>